<comment type="similarity">
    <text evidence="2">Belongs to the GPC1 family.</text>
</comment>
<keyword evidence="5" id="KW-0808">Transferase</keyword>
<name>A0A9W7E355_9STRA</name>
<reference evidence="14" key="1">
    <citation type="submission" date="2022-07" db="EMBL/GenBank/DDBJ databases">
        <title>Genome analysis of Parmales, a sister group of diatoms, reveals the evolutionary specialization of diatoms from phago-mixotrophs to photoautotrophs.</title>
        <authorList>
            <person name="Ban H."/>
            <person name="Sato S."/>
            <person name="Yoshikawa S."/>
            <person name="Kazumasa Y."/>
            <person name="Nakamura Y."/>
            <person name="Ichinomiya M."/>
            <person name="Saitoh K."/>
            <person name="Sato N."/>
            <person name="Blanc-Mathieu R."/>
            <person name="Endo H."/>
            <person name="Kuwata A."/>
            <person name="Ogata H."/>
        </authorList>
    </citation>
    <scope>NUCLEOTIDE SEQUENCE</scope>
</reference>
<dbReference type="Proteomes" id="UP001165082">
    <property type="component" value="Unassembled WGS sequence"/>
</dbReference>
<keyword evidence="15" id="KW-1185">Reference proteome</keyword>
<keyword evidence="4" id="KW-0444">Lipid biosynthesis</keyword>
<dbReference type="EMBL" id="BRXZ01001176">
    <property type="protein sequence ID" value="GMH64427.1"/>
    <property type="molecule type" value="Genomic_DNA"/>
</dbReference>
<evidence type="ECO:0000313" key="15">
    <source>
        <dbReference type="Proteomes" id="UP001165082"/>
    </source>
</evidence>
<evidence type="ECO:0000256" key="1">
    <source>
        <dbReference type="ARBA" id="ARBA00004141"/>
    </source>
</evidence>
<organism evidence="14 15">
    <name type="scientific">Triparma retinervis</name>
    <dbReference type="NCBI Taxonomy" id="2557542"/>
    <lineage>
        <taxon>Eukaryota</taxon>
        <taxon>Sar</taxon>
        <taxon>Stramenopiles</taxon>
        <taxon>Ochrophyta</taxon>
        <taxon>Bolidophyceae</taxon>
        <taxon>Parmales</taxon>
        <taxon>Triparmaceae</taxon>
        <taxon>Triparma</taxon>
    </lineage>
</organism>
<dbReference type="AlphaFoldDB" id="A0A9W7E355"/>
<evidence type="ECO:0000256" key="2">
    <source>
        <dbReference type="ARBA" id="ARBA00006675"/>
    </source>
</evidence>
<evidence type="ECO:0000256" key="9">
    <source>
        <dbReference type="ARBA" id="ARBA00023136"/>
    </source>
</evidence>
<protein>
    <recommendedName>
        <fullName evidence="3">Glycerophosphocholine acyltransferase 1</fullName>
    </recommendedName>
</protein>
<evidence type="ECO:0000256" key="10">
    <source>
        <dbReference type="ARBA" id="ARBA00023209"/>
    </source>
</evidence>
<evidence type="ECO:0000256" key="7">
    <source>
        <dbReference type="ARBA" id="ARBA00022989"/>
    </source>
</evidence>
<comment type="caution">
    <text evidence="14">The sequence shown here is derived from an EMBL/GenBank/DDBJ whole genome shotgun (WGS) entry which is preliminary data.</text>
</comment>
<dbReference type="GO" id="GO:0016020">
    <property type="term" value="C:membrane"/>
    <property type="evidence" value="ECO:0007669"/>
    <property type="project" value="UniProtKB-SubCell"/>
</dbReference>
<dbReference type="PANTHER" id="PTHR31201:SF1">
    <property type="entry name" value="GLYCEROPHOSPHOCHOLINE ACYLTRANSFERASE 1"/>
    <property type="match status" value="1"/>
</dbReference>
<feature type="transmembrane region" description="Helical" evidence="13">
    <location>
        <begin position="197"/>
        <end position="219"/>
    </location>
</feature>
<proteinExistence type="inferred from homology"/>
<dbReference type="PANTHER" id="PTHR31201">
    <property type="entry name" value="OS01G0585100 PROTEIN"/>
    <property type="match status" value="1"/>
</dbReference>
<keyword evidence="7 13" id="KW-1133">Transmembrane helix</keyword>
<feature type="transmembrane region" description="Helical" evidence="13">
    <location>
        <begin position="111"/>
        <end position="130"/>
    </location>
</feature>
<sequence length="318" mass="36448">MVATIPIDKAFEVLNERQLPGPVFTMGLLSLMLKAYLLGWFPPLVCVYSSCQWPILFYIVFKGFKERKSLFYFFELCWVINFVGWSCMFIELLTVTGFVPPFLSNSTRNRLGYGFFVVTNGPLAASIIMNSNTLVLHDIVKTSGVFIHWNPALVSFALRWRLMWTQGGSWAPFNHHGGFFASESDAQHEPKHFGDAILLYLAWFIPYSIWLLTKGVYITGHRSSFLDMRGKIISLFKLPPSDLRKQGVAYLFVHFVANTSIFVLASFLYDYFVLHAAWIVLLLVVATYLGGQYYEFTYGGKRAIKRLRQEFVRGGKED</sequence>
<evidence type="ECO:0000313" key="14">
    <source>
        <dbReference type="EMBL" id="GMH64427.1"/>
    </source>
</evidence>
<evidence type="ECO:0000256" key="4">
    <source>
        <dbReference type="ARBA" id="ARBA00022516"/>
    </source>
</evidence>
<evidence type="ECO:0000256" key="13">
    <source>
        <dbReference type="SAM" id="Phobius"/>
    </source>
</evidence>
<keyword evidence="11" id="KW-1208">Phospholipid metabolism</keyword>
<dbReference type="OrthoDB" id="406287at2759"/>
<evidence type="ECO:0000256" key="12">
    <source>
        <dbReference type="ARBA" id="ARBA00023315"/>
    </source>
</evidence>
<feature type="transmembrane region" description="Helical" evidence="13">
    <location>
        <begin position="142"/>
        <end position="162"/>
    </location>
</feature>
<comment type="subcellular location">
    <subcellularLocation>
        <location evidence="1">Membrane</location>
        <topology evidence="1">Multi-pass membrane protein</topology>
    </subcellularLocation>
</comment>
<keyword evidence="6 13" id="KW-0812">Transmembrane</keyword>
<feature type="transmembrane region" description="Helical" evidence="13">
    <location>
        <begin position="275"/>
        <end position="296"/>
    </location>
</feature>
<feature type="transmembrane region" description="Helical" evidence="13">
    <location>
        <begin position="247"/>
        <end position="269"/>
    </location>
</feature>
<dbReference type="Pfam" id="PF10998">
    <property type="entry name" value="DUF2838"/>
    <property type="match status" value="1"/>
</dbReference>
<feature type="transmembrane region" description="Helical" evidence="13">
    <location>
        <begin position="73"/>
        <end position="99"/>
    </location>
</feature>
<dbReference type="GO" id="GO:0016746">
    <property type="term" value="F:acyltransferase activity"/>
    <property type="evidence" value="ECO:0007669"/>
    <property type="project" value="UniProtKB-KW"/>
</dbReference>
<feature type="transmembrane region" description="Helical" evidence="13">
    <location>
        <begin position="40"/>
        <end position="61"/>
    </location>
</feature>
<keyword evidence="9 13" id="KW-0472">Membrane</keyword>
<gene>
    <name evidence="14" type="ORF">TrRE_jg6950</name>
</gene>
<evidence type="ECO:0000256" key="11">
    <source>
        <dbReference type="ARBA" id="ARBA00023264"/>
    </source>
</evidence>
<keyword evidence="12" id="KW-0012">Acyltransferase</keyword>
<dbReference type="GO" id="GO:0006656">
    <property type="term" value="P:phosphatidylcholine biosynthetic process"/>
    <property type="evidence" value="ECO:0007669"/>
    <property type="project" value="TreeGrafter"/>
</dbReference>
<keyword evidence="8" id="KW-0443">Lipid metabolism</keyword>
<evidence type="ECO:0000256" key="3">
    <source>
        <dbReference type="ARBA" id="ARBA00019082"/>
    </source>
</evidence>
<evidence type="ECO:0000256" key="6">
    <source>
        <dbReference type="ARBA" id="ARBA00022692"/>
    </source>
</evidence>
<dbReference type="InterPro" id="IPR021261">
    <property type="entry name" value="GPCAT"/>
</dbReference>
<accession>A0A9W7E355</accession>
<keyword evidence="10" id="KW-0594">Phospholipid biosynthesis</keyword>
<evidence type="ECO:0000256" key="8">
    <source>
        <dbReference type="ARBA" id="ARBA00023098"/>
    </source>
</evidence>
<evidence type="ECO:0000256" key="5">
    <source>
        <dbReference type="ARBA" id="ARBA00022679"/>
    </source>
</evidence>